<dbReference type="SUPFAM" id="SSF69047">
    <property type="entry name" value="Hypothetical protein YjbJ"/>
    <property type="match status" value="1"/>
</dbReference>
<evidence type="ECO:0000313" key="4">
    <source>
        <dbReference type="EMBL" id="ALC04730.1"/>
    </source>
</evidence>
<accession>A0A0M4CMS6</accession>
<dbReference type="Proteomes" id="UP000068067">
    <property type="component" value="Chromosome"/>
</dbReference>
<dbReference type="RefSeq" id="WP_053543911.1">
    <property type="nucleotide sequence ID" value="NZ_CP009220.1"/>
</dbReference>
<comment type="similarity">
    <text evidence="1">Belongs to the UPF0337 (CsbD) family.</text>
</comment>
<feature type="compositionally biased region" description="Basic and acidic residues" evidence="2">
    <location>
        <begin position="1"/>
        <end position="19"/>
    </location>
</feature>
<evidence type="ECO:0000256" key="2">
    <source>
        <dbReference type="SAM" id="MobiDB-lite"/>
    </source>
</evidence>
<reference evidence="4 5" key="1">
    <citation type="submission" date="2014-08" db="EMBL/GenBank/DDBJ databases">
        <title>Complete genome sequence of Corynebacterium deserti GIMN1.010 (=DSM 45689), isolated from desert sand in western China.</title>
        <authorList>
            <person name="Ruckert C."/>
            <person name="Albersmeier A."/>
            <person name="Kalinowski J."/>
        </authorList>
    </citation>
    <scope>NUCLEOTIDE SEQUENCE [LARGE SCALE GENOMIC DNA]</scope>
    <source>
        <strain evidence="4 5">GIMN1.010</strain>
    </source>
</reference>
<dbReference type="STRING" id="931089.CDES_01270"/>
<dbReference type="Gene3D" id="1.10.1470.10">
    <property type="entry name" value="YjbJ"/>
    <property type="match status" value="1"/>
</dbReference>
<dbReference type="PATRIC" id="fig|931089.4.peg.259"/>
<evidence type="ECO:0000256" key="1">
    <source>
        <dbReference type="ARBA" id="ARBA00009129"/>
    </source>
</evidence>
<dbReference type="OrthoDB" id="4419830at2"/>
<dbReference type="KEGG" id="cdx:CDES_01270"/>
<dbReference type="InterPro" id="IPR036629">
    <property type="entry name" value="YjbJ_sf"/>
</dbReference>
<dbReference type="AlphaFoldDB" id="A0A0M4CMS6"/>
<sequence>MSDFSNKAEDLAGKTKEGFGEATGNESLADEGRADQTKADIKDAVENAGEKVKDAANKVLGAFQKDDKN</sequence>
<feature type="region of interest" description="Disordered" evidence="2">
    <location>
        <begin position="1"/>
        <end position="42"/>
    </location>
</feature>
<proteinExistence type="inferred from homology"/>
<dbReference type="EMBL" id="CP009220">
    <property type="protein sequence ID" value="ALC04730.1"/>
    <property type="molecule type" value="Genomic_DNA"/>
</dbReference>
<keyword evidence="5" id="KW-1185">Reference proteome</keyword>
<organism evidence="4 5">
    <name type="scientific">Corynebacterium deserti GIMN1.010</name>
    <dbReference type="NCBI Taxonomy" id="931089"/>
    <lineage>
        <taxon>Bacteria</taxon>
        <taxon>Bacillati</taxon>
        <taxon>Actinomycetota</taxon>
        <taxon>Actinomycetes</taxon>
        <taxon>Mycobacteriales</taxon>
        <taxon>Corynebacteriaceae</taxon>
        <taxon>Corynebacterium</taxon>
    </lineage>
</organism>
<gene>
    <name evidence="4" type="ORF">CDES_01270</name>
</gene>
<feature type="compositionally biased region" description="Basic and acidic residues" evidence="2">
    <location>
        <begin position="30"/>
        <end position="42"/>
    </location>
</feature>
<feature type="domain" description="CsbD-like" evidence="3">
    <location>
        <begin position="5"/>
        <end position="54"/>
    </location>
</feature>
<dbReference type="Pfam" id="PF05532">
    <property type="entry name" value="CsbD"/>
    <property type="match status" value="1"/>
</dbReference>
<evidence type="ECO:0000313" key="5">
    <source>
        <dbReference type="Proteomes" id="UP000068067"/>
    </source>
</evidence>
<dbReference type="InterPro" id="IPR008462">
    <property type="entry name" value="CsbD"/>
</dbReference>
<protein>
    <recommendedName>
        <fullName evidence="3">CsbD-like domain-containing protein</fullName>
    </recommendedName>
</protein>
<evidence type="ECO:0000259" key="3">
    <source>
        <dbReference type="Pfam" id="PF05532"/>
    </source>
</evidence>
<name>A0A0M4CMS6_9CORY</name>